<evidence type="ECO:0000256" key="7">
    <source>
        <dbReference type="PIRSR" id="PIRSR002854-1"/>
    </source>
</evidence>
<keyword evidence="2 9" id="KW-0732">Signal</keyword>
<dbReference type="InterPro" id="IPR004872">
    <property type="entry name" value="Lipoprotein_NlpA"/>
</dbReference>
<dbReference type="SUPFAM" id="SSF53850">
    <property type="entry name" value="Periplasmic binding protein-like II"/>
    <property type="match status" value="1"/>
</dbReference>
<dbReference type="EMBL" id="CP096649">
    <property type="protein sequence ID" value="UQK59411.1"/>
    <property type="molecule type" value="Genomic_DNA"/>
</dbReference>
<feature type="chain" id="PRO_5038768902" description="Lipoprotein" evidence="9">
    <location>
        <begin position="22"/>
        <end position="285"/>
    </location>
</feature>
<accession>A0A9E7IXF2</accession>
<feature type="region of interest" description="Disordered" evidence="8">
    <location>
        <begin position="24"/>
        <end position="45"/>
    </location>
</feature>
<dbReference type="Proteomes" id="UP000831151">
    <property type="component" value="Chromosome"/>
</dbReference>
<dbReference type="KEGG" id="fms:M1R53_01790"/>
<evidence type="ECO:0000256" key="1">
    <source>
        <dbReference type="ARBA" id="ARBA00004635"/>
    </source>
</evidence>
<dbReference type="CDD" id="cd13597">
    <property type="entry name" value="PBP2_lipoprotein_Tp32"/>
    <property type="match status" value="1"/>
</dbReference>
<evidence type="ECO:0000256" key="8">
    <source>
        <dbReference type="SAM" id="MobiDB-lite"/>
    </source>
</evidence>
<dbReference type="AlphaFoldDB" id="A0A9E7IXF2"/>
<proteinExistence type="inferred from homology"/>
<gene>
    <name evidence="10" type="ORF">M1R53_01790</name>
</gene>
<evidence type="ECO:0000256" key="6">
    <source>
        <dbReference type="PIRNR" id="PIRNR002854"/>
    </source>
</evidence>
<evidence type="ECO:0000256" key="4">
    <source>
        <dbReference type="ARBA" id="ARBA00023139"/>
    </source>
</evidence>
<dbReference type="PANTHER" id="PTHR30429:SF0">
    <property type="entry name" value="METHIONINE-BINDING LIPOPROTEIN METQ"/>
    <property type="match status" value="1"/>
</dbReference>
<dbReference type="RefSeq" id="WP_249242862.1">
    <property type="nucleotide sequence ID" value="NZ_CP096649.1"/>
</dbReference>
<evidence type="ECO:0000313" key="10">
    <source>
        <dbReference type="EMBL" id="UQK59411.1"/>
    </source>
</evidence>
<dbReference type="PIRSF" id="PIRSF002854">
    <property type="entry name" value="MetQ"/>
    <property type="match status" value="1"/>
</dbReference>
<reference evidence="10" key="1">
    <citation type="submission" date="2022-04" db="EMBL/GenBank/DDBJ databases">
        <title>Complete genome sequences of Ezakiella coagulans and Fenollaria massiliensis.</title>
        <authorList>
            <person name="France M.T."/>
            <person name="Clifford J."/>
            <person name="Narina S."/>
            <person name="Rutt L."/>
            <person name="Ravel J."/>
        </authorList>
    </citation>
    <scope>NUCLEOTIDE SEQUENCE</scope>
    <source>
        <strain evidence="10">C0061C2</strain>
    </source>
</reference>
<feature type="lipid moiety-binding region" description="S-diacylglycerol cysteine" evidence="7">
    <location>
        <position position="20"/>
    </location>
</feature>
<name>A0A9E7IXF2_9FIRM</name>
<dbReference type="Pfam" id="PF03180">
    <property type="entry name" value="Lipoprotein_9"/>
    <property type="match status" value="1"/>
</dbReference>
<evidence type="ECO:0000256" key="5">
    <source>
        <dbReference type="ARBA" id="ARBA00023288"/>
    </source>
</evidence>
<dbReference type="Gene3D" id="3.40.190.10">
    <property type="entry name" value="Periplasmic binding protein-like II"/>
    <property type="match status" value="2"/>
</dbReference>
<sequence>MKNIFKLLLALTLVATLVACNNSTGNTNKDKAETGSETSTETKTDDDNKIIIGVSPVPHAEITEALKDEFAKGGLDVEVKVFDDYVQPNLALDQGDIDANYFQHIPYLENFAKERGLSLENLGSVHIEPMGLYSDKIKSLDELKDGDEVLIPSDPSNGRRALLLLEKNGLITLKDDTTEDITEKDIDQNTKNLKFTPIEAANIPNVYKDAALAAINTNFALGAGLNPSADALALEDKNSPYANIIAVRKGDETKDKFQKLIKVFQSEACKKFIEEKYKGEIYPAF</sequence>
<keyword evidence="4" id="KW-0564">Palmitate</keyword>
<evidence type="ECO:0000313" key="11">
    <source>
        <dbReference type="Proteomes" id="UP000831151"/>
    </source>
</evidence>
<protein>
    <recommendedName>
        <fullName evidence="6">Lipoprotein</fullName>
    </recommendedName>
</protein>
<dbReference type="GO" id="GO:0016020">
    <property type="term" value="C:membrane"/>
    <property type="evidence" value="ECO:0007669"/>
    <property type="project" value="UniProtKB-SubCell"/>
</dbReference>
<keyword evidence="5 6" id="KW-0449">Lipoprotein</keyword>
<evidence type="ECO:0000256" key="9">
    <source>
        <dbReference type="SAM" id="SignalP"/>
    </source>
</evidence>
<feature type="signal peptide" evidence="9">
    <location>
        <begin position="1"/>
        <end position="21"/>
    </location>
</feature>
<comment type="similarity">
    <text evidence="6">Belongs to the nlpA lipoprotein family.</text>
</comment>
<dbReference type="PROSITE" id="PS51257">
    <property type="entry name" value="PROKAR_LIPOPROTEIN"/>
    <property type="match status" value="1"/>
</dbReference>
<comment type="subcellular location">
    <subcellularLocation>
        <location evidence="1">Membrane</location>
        <topology evidence="1">Lipid-anchor</topology>
    </subcellularLocation>
</comment>
<dbReference type="PANTHER" id="PTHR30429">
    <property type="entry name" value="D-METHIONINE-BINDING LIPOPROTEIN METQ"/>
    <property type="match status" value="1"/>
</dbReference>
<feature type="compositionally biased region" description="Basic and acidic residues" evidence="8">
    <location>
        <begin position="28"/>
        <end position="45"/>
    </location>
</feature>
<keyword evidence="11" id="KW-1185">Reference proteome</keyword>
<organism evidence="10 11">
    <name type="scientific">Fenollaria massiliensis</name>
    <dbReference type="NCBI Taxonomy" id="938288"/>
    <lineage>
        <taxon>Bacteria</taxon>
        <taxon>Bacillati</taxon>
        <taxon>Bacillota</taxon>
        <taxon>Clostridia</taxon>
        <taxon>Eubacteriales</taxon>
        <taxon>Fenollaria</taxon>
    </lineage>
</organism>
<evidence type="ECO:0000256" key="2">
    <source>
        <dbReference type="ARBA" id="ARBA00022729"/>
    </source>
</evidence>
<evidence type="ECO:0000256" key="3">
    <source>
        <dbReference type="ARBA" id="ARBA00023136"/>
    </source>
</evidence>
<keyword evidence="3" id="KW-0472">Membrane</keyword>